<name>A0AAW6MBB9_9BACE</name>
<evidence type="ECO:0000313" key="2">
    <source>
        <dbReference type="EMBL" id="MDE8697263.1"/>
    </source>
</evidence>
<reference evidence="2" key="1">
    <citation type="submission" date="2023-03" db="EMBL/GenBank/DDBJ databases">
        <title>DFI Biobank Strains.</title>
        <authorList>
            <person name="Mostad J."/>
            <person name="Paddock L."/>
            <person name="Medina S."/>
            <person name="Waligurski E."/>
            <person name="Barat B."/>
            <person name="Smith R."/>
            <person name="Burgo V."/>
            <person name="Metcalfe C."/>
            <person name="Woodson C."/>
            <person name="Sundararajan A."/>
            <person name="Ramaswamy R."/>
            <person name="Lin H."/>
            <person name="Pamer E.G."/>
        </authorList>
    </citation>
    <scope>NUCLEOTIDE SEQUENCE</scope>
    <source>
        <strain evidence="2">DFI.9.5</strain>
    </source>
</reference>
<dbReference type="RefSeq" id="WP_129616051.1">
    <property type="nucleotide sequence ID" value="NZ_CAXKYC010000013.1"/>
</dbReference>
<dbReference type="InterPro" id="IPR024408">
    <property type="entry name" value="Muramidase"/>
</dbReference>
<organism evidence="2 3">
    <name type="scientific">Bacteroides cellulosilyticus</name>
    <dbReference type="NCBI Taxonomy" id="246787"/>
    <lineage>
        <taxon>Bacteria</taxon>
        <taxon>Pseudomonadati</taxon>
        <taxon>Bacteroidota</taxon>
        <taxon>Bacteroidia</taxon>
        <taxon>Bacteroidales</taxon>
        <taxon>Bacteroidaceae</taxon>
        <taxon>Bacteroides</taxon>
    </lineage>
</organism>
<comment type="caution">
    <text evidence="2">The sequence shown here is derived from an EMBL/GenBank/DDBJ whole genome shotgun (WGS) entry which is preliminary data.</text>
</comment>
<protein>
    <submittedName>
        <fullName evidence="2">N-acetylmuramidase domain-containing protein</fullName>
    </submittedName>
</protein>
<accession>A0AAW6MBB9</accession>
<evidence type="ECO:0000313" key="3">
    <source>
        <dbReference type="Proteomes" id="UP001221924"/>
    </source>
</evidence>
<sequence>MREYKSLEQVRKIHKEAANESASWGIFRPKLFLILPSFVPLYEKCFVFLSPNCVNVQRNECIRTK</sequence>
<feature type="domain" description="N-acetylmuramidase" evidence="1">
    <location>
        <begin position="2"/>
        <end position="28"/>
    </location>
</feature>
<dbReference type="AlphaFoldDB" id="A0AAW6MBB9"/>
<dbReference type="Proteomes" id="UP001221924">
    <property type="component" value="Unassembled WGS sequence"/>
</dbReference>
<dbReference type="EMBL" id="JARFID010000040">
    <property type="protein sequence ID" value="MDE8697263.1"/>
    <property type="molecule type" value="Genomic_DNA"/>
</dbReference>
<gene>
    <name evidence="2" type="ORF">PZH42_24470</name>
</gene>
<evidence type="ECO:0000259" key="1">
    <source>
        <dbReference type="Pfam" id="PF11860"/>
    </source>
</evidence>
<proteinExistence type="predicted"/>
<dbReference type="Pfam" id="PF11860">
    <property type="entry name" value="Muramidase"/>
    <property type="match status" value="1"/>
</dbReference>